<dbReference type="Gene3D" id="3.30.160.60">
    <property type="entry name" value="Classic Zinc Finger"/>
    <property type="match status" value="6"/>
</dbReference>
<feature type="domain" description="C2H2-type" evidence="13">
    <location>
        <begin position="283"/>
        <end position="310"/>
    </location>
</feature>
<dbReference type="Pfam" id="PF12874">
    <property type="entry name" value="zf-met"/>
    <property type="match status" value="1"/>
</dbReference>
<organism evidence="14 15">
    <name type="scientific">Gryllus longicercus</name>
    <dbReference type="NCBI Taxonomy" id="2509291"/>
    <lineage>
        <taxon>Eukaryota</taxon>
        <taxon>Metazoa</taxon>
        <taxon>Ecdysozoa</taxon>
        <taxon>Arthropoda</taxon>
        <taxon>Hexapoda</taxon>
        <taxon>Insecta</taxon>
        <taxon>Pterygota</taxon>
        <taxon>Neoptera</taxon>
        <taxon>Polyneoptera</taxon>
        <taxon>Orthoptera</taxon>
        <taxon>Ensifera</taxon>
        <taxon>Gryllidea</taxon>
        <taxon>Grylloidea</taxon>
        <taxon>Gryllidae</taxon>
        <taxon>Gryllinae</taxon>
        <taxon>Gryllus</taxon>
    </lineage>
</organism>
<dbReference type="PROSITE" id="PS50157">
    <property type="entry name" value="ZINC_FINGER_C2H2_2"/>
    <property type="match status" value="6"/>
</dbReference>
<dbReference type="GO" id="GO:0000978">
    <property type="term" value="F:RNA polymerase II cis-regulatory region sequence-specific DNA binding"/>
    <property type="evidence" value="ECO:0007669"/>
    <property type="project" value="TreeGrafter"/>
</dbReference>
<dbReference type="EMBL" id="JAZDUA010000095">
    <property type="protein sequence ID" value="KAK7868426.1"/>
    <property type="molecule type" value="Genomic_DNA"/>
</dbReference>
<dbReference type="FunFam" id="3.30.160.60:FF:000624">
    <property type="entry name" value="zinc finger protein 697"/>
    <property type="match status" value="1"/>
</dbReference>
<feature type="domain" description="C2H2-type" evidence="13">
    <location>
        <begin position="199"/>
        <end position="226"/>
    </location>
</feature>
<evidence type="ECO:0000256" key="11">
    <source>
        <dbReference type="PROSITE-ProRule" id="PRU00042"/>
    </source>
</evidence>
<dbReference type="PROSITE" id="PS00028">
    <property type="entry name" value="ZINC_FINGER_C2H2_1"/>
    <property type="match status" value="6"/>
</dbReference>
<feature type="domain" description="C2H2-type" evidence="13">
    <location>
        <begin position="143"/>
        <end position="170"/>
    </location>
</feature>
<dbReference type="SUPFAM" id="SSF57667">
    <property type="entry name" value="beta-beta-alpha zinc fingers"/>
    <property type="match status" value="4"/>
</dbReference>
<keyword evidence="4" id="KW-0677">Repeat</keyword>
<evidence type="ECO:0000313" key="15">
    <source>
        <dbReference type="Proteomes" id="UP001378592"/>
    </source>
</evidence>
<sequence length="344" mass="39895">MENLEILPENIKIETVDELEDPADECTFNSAVEELVVPEAVFIKTEKPEESLTDEEQNQQSEDDVEDQALNFREGSDSCSISRDVKEEDHEEIEVKPPVAVFLDAHDEESNEDVEQDQGDPLALYNEKWGTELGQMQFNKRFHECSVCHKPFTHKSHLERHMRVHTGERPHECAICHKSFSQKSALYRHTRLHTGERPHVCTVCKKTFNEKGNLESHMRVHTGERHKKCSVCQMEFPDRSYLLFHMQVHTGERFHECSVCEKSFTQKSSLERHMQIHIGESAHECAVCQKSFPDRRTLDTHMQIHIGESSHQCPRLPQELFRQRLCTFAHASAHQRTPSCLLCV</sequence>
<dbReference type="GO" id="GO:0000981">
    <property type="term" value="F:DNA-binding transcription factor activity, RNA polymerase II-specific"/>
    <property type="evidence" value="ECO:0007669"/>
    <property type="project" value="TreeGrafter"/>
</dbReference>
<dbReference type="InterPro" id="IPR013087">
    <property type="entry name" value="Znf_C2H2_type"/>
</dbReference>
<feature type="region of interest" description="Disordered" evidence="12">
    <location>
        <begin position="45"/>
        <end position="93"/>
    </location>
</feature>
<feature type="domain" description="C2H2-type" evidence="13">
    <location>
        <begin position="255"/>
        <end position="282"/>
    </location>
</feature>
<comment type="subcellular location">
    <subcellularLocation>
        <location evidence="1">Nucleus</location>
    </subcellularLocation>
</comment>
<keyword evidence="5 11" id="KW-0863">Zinc-finger</keyword>
<keyword evidence="8" id="KW-0238">DNA-binding</keyword>
<dbReference type="GO" id="GO:0005667">
    <property type="term" value="C:transcription regulator complex"/>
    <property type="evidence" value="ECO:0007669"/>
    <property type="project" value="TreeGrafter"/>
</dbReference>
<evidence type="ECO:0000313" key="14">
    <source>
        <dbReference type="EMBL" id="KAK7868426.1"/>
    </source>
</evidence>
<evidence type="ECO:0000256" key="5">
    <source>
        <dbReference type="ARBA" id="ARBA00022771"/>
    </source>
</evidence>
<evidence type="ECO:0000256" key="6">
    <source>
        <dbReference type="ARBA" id="ARBA00022833"/>
    </source>
</evidence>
<reference evidence="14 15" key="1">
    <citation type="submission" date="2024-03" db="EMBL/GenBank/DDBJ databases">
        <title>The genome assembly and annotation of the cricket Gryllus longicercus Weissman &amp; Gray.</title>
        <authorList>
            <person name="Szrajer S."/>
            <person name="Gray D."/>
            <person name="Ylla G."/>
        </authorList>
    </citation>
    <scope>NUCLEOTIDE SEQUENCE [LARGE SCALE GENOMIC DNA]</scope>
    <source>
        <strain evidence="14">DAG 2021-001</strain>
        <tissue evidence="14">Whole body minus gut</tissue>
    </source>
</reference>
<accession>A0AAN9Z8Q6</accession>
<feature type="domain" description="C2H2-type" evidence="13">
    <location>
        <begin position="171"/>
        <end position="198"/>
    </location>
</feature>
<comment type="similarity">
    <text evidence="2">Belongs to the krueppel C2H2-type zinc-finger protein family.</text>
</comment>
<evidence type="ECO:0000256" key="7">
    <source>
        <dbReference type="ARBA" id="ARBA00023015"/>
    </source>
</evidence>
<evidence type="ECO:0000256" key="3">
    <source>
        <dbReference type="ARBA" id="ARBA00022723"/>
    </source>
</evidence>
<name>A0AAN9Z8Q6_9ORTH</name>
<dbReference type="FunFam" id="3.30.160.60:FF:001506">
    <property type="entry name" value="Zinc finger protein"/>
    <property type="match status" value="1"/>
</dbReference>
<dbReference type="FunFam" id="3.30.160.60:FF:000557">
    <property type="entry name" value="zinc finger and SCAN domain-containing protein 29"/>
    <property type="match status" value="1"/>
</dbReference>
<gene>
    <name evidence="14" type="ORF">R5R35_005049</name>
</gene>
<evidence type="ECO:0000256" key="2">
    <source>
        <dbReference type="ARBA" id="ARBA00006991"/>
    </source>
</evidence>
<dbReference type="FunFam" id="3.30.160.60:FF:000303">
    <property type="entry name" value="Zinc finger protein 41"/>
    <property type="match status" value="1"/>
</dbReference>
<evidence type="ECO:0000256" key="8">
    <source>
        <dbReference type="ARBA" id="ARBA00023125"/>
    </source>
</evidence>
<dbReference type="FunFam" id="3.30.160.60:FF:000446">
    <property type="entry name" value="Zinc finger protein"/>
    <property type="match status" value="1"/>
</dbReference>
<evidence type="ECO:0000259" key="13">
    <source>
        <dbReference type="PROSITE" id="PS50157"/>
    </source>
</evidence>
<keyword evidence="3" id="KW-0479">Metal-binding</keyword>
<protein>
    <recommendedName>
        <fullName evidence="13">C2H2-type domain-containing protein</fullName>
    </recommendedName>
</protein>
<dbReference type="Pfam" id="PF00096">
    <property type="entry name" value="zf-C2H2"/>
    <property type="match status" value="5"/>
</dbReference>
<dbReference type="GO" id="GO:0000785">
    <property type="term" value="C:chromatin"/>
    <property type="evidence" value="ECO:0007669"/>
    <property type="project" value="TreeGrafter"/>
</dbReference>
<dbReference type="GO" id="GO:0031519">
    <property type="term" value="C:PcG protein complex"/>
    <property type="evidence" value="ECO:0007669"/>
    <property type="project" value="TreeGrafter"/>
</dbReference>
<evidence type="ECO:0000256" key="1">
    <source>
        <dbReference type="ARBA" id="ARBA00004123"/>
    </source>
</evidence>
<evidence type="ECO:0000256" key="9">
    <source>
        <dbReference type="ARBA" id="ARBA00023163"/>
    </source>
</evidence>
<keyword evidence="10" id="KW-0539">Nucleus</keyword>
<dbReference type="GO" id="GO:0008270">
    <property type="term" value="F:zinc ion binding"/>
    <property type="evidence" value="ECO:0007669"/>
    <property type="project" value="UniProtKB-KW"/>
</dbReference>
<dbReference type="PANTHER" id="PTHR14003">
    <property type="entry name" value="TRANSCRIPTIONAL REPRESSOR PROTEIN YY"/>
    <property type="match status" value="1"/>
</dbReference>
<evidence type="ECO:0000256" key="4">
    <source>
        <dbReference type="ARBA" id="ARBA00022737"/>
    </source>
</evidence>
<keyword evidence="15" id="KW-1185">Reference proteome</keyword>
<keyword evidence="6" id="KW-0862">Zinc</keyword>
<dbReference type="PANTHER" id="PTHR14003:SF19">
    <property type="entry name" value="YY2 TRANSCRIPTION FACTOR"/>
    <property type="match status" value="1"/>
</dbReference>
<feature type="compositionally biased region" description="Acidic residues" evidence="12">
    <location>
        <begin position="51"/>
        <end position="67"/>
    </location>
</feature>
<dbReference type="SMART" id="SM00355">
    <property type="entry name" value="ZnF_C2H2"/>
    <property type="match status" value="6"/>
</dbReference>
<dbReference type="Proteomes" id="UP001378592">
    <property type="component" value="Unassembled WGS sequence"/>
</dbReference>
<evidence type="ECO:0000256" key="10">
    <source>
        <dbReference type="ARBA" id="ARBA00023242"/>
    </source>
</evidence>
<feature type="domain" description="C2H2-type" evidence="13">
    <location>
        <begin position="227"/>
        <end position="254"/>
    </location>
</feature>
<evidence type="ECO:0000256" key="12">
    <source>
        <dbReference type="SAM" id="MobiDB-lite"/>
    </source>
</evidence>
<dbReference type="InterPro" id="IPR036236">
    <property type="entry name" value="Znf_C2H2_sf"/>
</dbReference>
<comment type="caution">
    <text evidence="14">The sequence shown here is derived from an EMBL/GenBank/DDBJ whole genome shotgun (WGS) entry which is preliminary data.</text>
</comment>
<dbReference type="AlphaFoldDB" id="A0AAN9Z8Q6"/>
<proteinExistence type="inferred from homology"/>
<keyword evidence="9" id="KW-0804">Transcription</keyword>
<keyword evidence="7" id="KW-0805">Transcription regulation</keyword>